<keyword evidence="2" id="KW-1185">Reference proteome</keyword>
<dbReference type="EMBL" id="JANHOH010000001">
    <property type="protein sequence ID" value="MCQ6957113.1"/>
    <property type="molecule type" value="Genomic_DNA"/>
</dbReference>
<evidence type="ECO:0000313" key="1">
    <source>
        <dbReference type="EMBL" id="MCQ6957113.1"/>
    </source>
</evidence>
<comment type="caution">
    <text evidence="1">The sequence shown here is derived from an EMBL/GenBank/DDBJ whole genome shotgun (WGS) entry which is preliminary data.</text>
</comment>
<protein>
    <submittedName>
        <fullName evidence="1">Uncharacterized protein</fullName>
    </submittedName>
</protein>
<organism evidence="1 2">
    <name type="scientific">Mucilaginibacter aquariorum</name>
    <dbReference type="NCBI Taxonomy" id="2967225"/>
    <lineage>
        <taxon>Bacteria</taxon>
        <taxon>Pseudomonadati</taxon>
        <taxon>Bacteroidota</taxon>
        <taxon>Sphingobacteriia</taxon>
        <taxon>Sphingobacteriales</taxon>
        <taxon>Sphingobacteriaceae</taxon>
        <taxon>Mucilaginibacter</taxon>
    </lineage>
</organism>
<sequence>MPLRYPDKKYLIFTSNRLREEWHNEKAVTYAELNNLLSEAGNGQDDIYWVKFNLSDY</sequence>
<accession>A0ABT1SZG4</accession>
<dbReference type="RefSeq" id="WP_256537322.1">
    <property type="nucleotide sequence ID" value="NZ_JANHOH010000001.1"/>
</dbReference>
<evidence type="ECO:0000313" key="2">
    <source>
        <dbReference type="Proteomes" id="UP001204376"/>
    </source>
</evidence>
<reference evidence="1 2" key="1">
    <citation type="submission" date="2022-07" db="EMBL/GenBank/DDBJ databases">
        <title>Mucilaginibacter sp. JC4.</title>
        <authorList>
            <person name="Le V."/>
            <person name="Ko S.-R."/>
            <person name="Ahn C.-Y."/>
            <person name="Oh H.-M."/>
        </authorList>
    </citation>
    <scope>NUCLEOTIDE SEQUENCE [LARGE SCALE GENOMIC DNA]</scope>
    <source>
        <strain evidence="1 2">JC4</strain>
    </source>
</reference>
<name>A0ABT1SZG4_9SPHI</name>
<gene>
    <name evidence="1" type="ORF">NPE20_04055</name>
</gene>
<proteinExistence type="predicted"/>
<dbReference type="Proteomes" id="UP001204376">
    <property type="component" value="Unassembled WGS sequence"/>
</dbReference>